<dbReference type="InterPro" id="IPR036734">
    <property type="entry name" value="Neur_chan_lig-bd_sf"/>
</dbReference>
<evidence type="ECO:0000313" key="3">
    <source>
        <dbReference type="Proteomes" id="UP001159427"/>
    </source>
</evidence>
<dbReference type="InterPro" id="IPR006202">
    <property type="entry name" value="Neur_chan_lig-bd"/>
</dbReference>
<evidence type="ECO:0000259" key="1">
    <source>
        <dbReference type="Pfam" id="PF02931"/>
    </source>
</evidence>
<accession>A0ABN8SIP3</accession>
<dbReference type="Proteomes" id="UP001159427">
    <property type="component" value="Unassembled WGS sequence"/>
</dbReference>
<reference evidence="2 3" key="1">
    <citation type="submission" date="2022-05" db="EMBL/GenBank/DDBJ databases">
        <authorList>
            <consortium name="Genoscope - CEA"/>
            <person name="William W."/>
        </authorList>
    </citation>
    <scope>NUCLEOTIDE SEQUENCE [LARGE SCALE GENOMIC DNA]</scope>
</reference>
<keyword evidence="3" id="KW-1185">Reference proteome</keyword>
<dbReference type="Pfam" id="PF02931">
    <property type="entry name" value="Neur_chan_LBD"/>
    <property type="match status" value="1"/>
</dbReference>
<dbReference type="Gene3D" id="2.70.170.10">
    <property type="entry name" value="Neurotransmitter-gated ion-channel ligand-binding domain"/>
    <property type="match status" value="1"/>
</dbReference>
<comment type="caution">
    <text evidence="2">The sequence shown here is derived from an EMBL/GenBank/DDBJ whole genome shotgun (WGS) entry which is preliminary data.</text>
</comment>
<proteinExistence type="predicted"/>
<gene>
    <name evidence="2" type="ORF">PEVE_00020119</name>
</gene>
<dbReference type="SUPFAM" id="SSF63712">
    <property type="entry name" value="Nicotinic receptor ligand binding domain-like"/>
    <property type="match status" value="1"/>
</dbReference>
<evidence type="ECO:0000313" key="2">
    <source>
        <dbReference type="EMBL" id="CAH3190080.1"/>
    </source>
</evidence>
<feature type="domain" description="Neurotransmitter-gated ion-channel ligand-binding" evidence="1">
    <location>
        <begin position="9"/>
        <end position="130"/>
    </location>
</feature>
<dbReference type="EMBL" id="CALNXI010002700">
    <property type="protein sequence ID" value="CAH3190080.1"/>
    <property type="molecule type" value="Genomic_DNA"/>
</dbReference>
<name>A0ABN8SIP3_9CNID</name>
<sequence>QKACNRTADELVTWIKTGYDGSSRPNKTGGPVIIEVDSYVSSVSSINEKNMDFSLDMYFRRRWKDPRLSYQPFPHKPPDQRLVLNAELIKYIWQPNIYFRNSKEAHYHSVPTQNILFGISPDGSILLSTR</sequence>
<protein>
    <recommendedName>
        <fullName evidence="1">Neurotransmitter-gated ion-channel ligand-binding domain-containing protein</fullName>
    </recommendedName>
</protein>
<organism evidence="2 3">
    <name type="scientific">Porites evermanni</name>
    <dbReference type="NCBI Taxonomy" id="104178"/>
    <lineage>
        <taxon>Eukaryota</taxon>
        <taxon>Metazoa</taxon>
        <taxon>Cnidaria</taxon>
        <taxon>Anthozoa</taxon>
        <taxon>Hexacorallia</taxon>
        <taxon>Scleractinia</taxon>
        <taxon>Fungiina</taxon>
        <taxon>Poritidae</taxon>
        <taxon>Porites</taxon>
    </lineage>
</organism>
<feature type="non-terminal residue" evidence="2">
    <location>
        <position position="1"/>
    </location>
</feature>